<protein>
    <submittedName>
        <fullName evidence="2">Uncharacterized protein</fullName>
    </submittedName>
</protein>
<proteinExistence type="predicted"/>
<keyword evidence="3" id="KW-1185">Reference proteome</keyword>
<dbReference type="AlphaFoldDB" id="A0AAV7LJF8"/>
<comment type="caution">
    <text evidence="2">The sequence shown here is derived from an EMBL/GenBank/DDBJ whole genome shotgun (WGS) entry which is preliminary data.</text>
</comment>
<name>A0AAV7LJF8_PLEWA</name>
<evidence type="ECO:0000313" key="2">
    <source>
        <dbReference type="EMBL" id="KAJ1090644.1"/>
    </source>
</evidence>
<reference evidence="2" key="1">
    <citation type="journal article" date="2022" name="bioRxiv">
        <title>Sequencing and chromosome-scale assembly of the giantPleurodeles waltlgenome.</title>
        <authorList>
            <person name="Brown T."/>
            <person name="Elewa A."/>
            <person name="Iarovenko S."/>
            <person name="Subramanian E."/>
            <person name="Araus A.J."/>
            <person name="Petzold A."/>
            <person name="Susuki M."/>
            <person name="Suzuki K.-i.T."/>
            <person name="Hayashi T."/>
            <person name="Toyoda A."/>
            <person name="Oliveira C."/>
            <person name="Osipova E."/>
            <person name="Leigh N.D."/>
            <person name="Simon A."/>
            <person name="Yun M.H."/>
        </authorList>
    </citation>
    <scope>NUCLEOTIDE SEQUENCE</scope>
    <source>
        <strain evidence="2">20211129_DDA</strain>
        <tissue evidence="2">Liver</tissue>
    </source>
</reference>
<dbReference type="EMBL" id="JANPWB010000015">
    <property type="protein sequence ID" value="KAJ1090644.1"/>
    <property type="molecule type" value="Genomic_DNA"/>
</dbReference>
<feature type="region of interest" description="Disordered" evidence="1">
    <location>
        <begin position="43"/>
        <end position="76"/>
    </location>
</feature>
<sequence>MRPSCPGSAPPRRAFSTTDFPVTYALYLRRLISGAHEDPAWTRRAPLHGNTPISSGHPALAGSHVRQDKGSQWRSKGLSANASAAVLTAAPPSIGKLGGLVRGRCSAEPVGLGRSHEHVLLTVTPDRRRPSEGSAGNVIDSVNSPGLSEASTLHGVILQKNCFVGILRRHADGTNICNEGLDYSLANREKPYFILDRYA</sequence>
<evidence type="ECO:0000256" key="1">
    <source>
        <dbReference type="SAM" id="MobiDB-lite"/>
    </source>
</evidence>
<evidence type="ECO:0000313" key="3">
    <source>
        <dbReference type="Proteomes" id="UP001066276"/>
    </source>
</evidence>
<dbReference type="Proteomes" id="UP001066276">
    <property type="component" value="Chromosome 11"/>
</dbReference>
<organism evidence="2 3">
    <name type="scientific">Pleurodeles waltl</name>
    <name type="common">Iberian ribbed newt</name>
    <dbReference type="NCBI Taxonomy" id="8319"/>
    <lineage>
        <taxon>Eukaryota</taxon>
        <taxon>Metazoa</taxon>
        <taxon>Chordata</taxon>
        <taxon>Craniata</taxon>
        <taxon>Vertebrata</taxon>
        <taxon>Euteleostomi</taxon>
        <taxon>Amphibia</taxon>
        <taxon>Batrachia</taxon>
        <taxon>Caudata</taxon>
        <taxon>Salamandroidea</taxon>
        <taxon>Salamandridae</taxon>
        <taxon>Pleurodelinae</taxon>
        <taxon>Pleurodeles</taxon>
    </lineage>
</organism>
<gene>
    <name evidence="2" type="ORF">NDU88_003774</name>
</gene>
<accession>A0AAV7LJF8</accession>